<dbReference type="CDD" id="cd00130">
    <property type="entry name" value="PAS"/>
    <property type="match status" value="2"/>
</dbReference>
<evidence type="ECO:0000256" key="6">
    <source>
        <dbReference type="PROSITE-ProRule" id="PRU00169"/>
    </source>
</evidence>
<dbReference type="InterPro" id="IPR000700">
    <property type="entry name" value="PAS-assoc_C"/>
</dbReference>
<dbReference type="Proteomes" id="UP001214854">
    <property type="component" value="Unassembled WGS sequence"/>
</dbReference>
<dbReference type="SMART" id="SM00091">
    <property type="entry name" value="PAS"/>
    <property type="match status" value="2"/>
</dbReference>
<dbReference type="Gene3D" id="3.30.565.10">
    <property type="entry name" value="Histidine kinase-like ATPase, C-terminal domain"/>
    <property type="match status" value="2"/>
</dbReference>
<comment type="catalytic activity">
    <reaction evidence="1">
        <text>ATP + protein L-histidine = ADP + protein N-phospho-L-histidine.</text>
        <dbReference type="EC" id="2.7.13.3"/>
    </reaction>
</comment>
<evidence type="ECO:0000313" key="12">
    <source>
        <dbReference type="Proteomes" id="UP001214854"/>
    </source>
</evidence>
<keyword evidence="12" id="KW-1185">Reference proteome</keyword>
<dbReference type="InterPro" id="IPR013656">
    <property type="entry name" value="PAS_4"/>
</dbReference>
<dbReference type="InterPro" id="IPR001789">
    <property type="entry name" value="Sig_transdc_resp-reg_receiver"/>
</dbReference>
<comment type="caution">
    <text evidence="11">The sequence shown here is derived from an EMBL/GenBank/DDBJ whole genome shotgun (WGS) entry which is preliminary data.</text>
</comment>
<dbReference type="PROSITE" id="PS50110">
    <property type="entry name" value="RESPONSE_REGULATORY"/>
    <property type="match status" value="2"/>
</dbReference>
<dbReference type="InterPro" id="IPR035965">
    <property type="entry name" value="PAS-like_dom_sf"/>
</dbReference>
<evidence type="ECO:0000259" key="7">
    <source>
        <dbReference type="PROSITE" id="PS50109"/>
    </source>
</evidence>
<dbReference type="NCBIfam" id="TIGR00229">
    <property type="entry name" value="sensory_box"/>
    <property type="match status" value="1"/>
</dbReference>
<dbReference type="CDD" id="cd17574">
    <property type="entry name" value="REC_OmpR"/>
    <property type="match status" value="1"/>
</dbReference>
<dbReference type="PROSITE" id="PS50112">
    <property type="entry name" value="PAS"/>
    <property type="match status" value="1"/>
</dbReference>
<evidence type="ECO:0000313" key="11">
    <source>
        <dbReference type="EMBL" id="MDC7684112.1"/>
    </source>
</evidence>
<dbReference type="InterPro" id="IPR013655">
    <property type="entry name" value="PAS_fold_3"/>
</dbReference>
<protein>
    <recommendedName>
        <fullName evidence="2">histidine kinase</fullName>
        <ecNumber evidence="2">2.7.13.3</ecNumber>
    </recommendedName>
</protein>
<dbReference type="PANTHER" id="PTHR43047:SF72">
    <property type="entry name" value="OSMOSENSING HISTIDINE PROTEIN KINASE SLN1"/>
    <property type="match status" value="1"/>
</dbReference>
<dbReference type="SMART" id="SM00388">
    <property type="entry name" value="HisKA"/>
    <property type="match status" value="2"/>
</dbReference>
<evidence type="ECO:0000259" key="9">
    <source>
        <dbReference type="PROSITE" id="PS50112"/>
    </source>
</evidence>
<dbReference type="InterPro" id="IPR011006">
    <property type="entry name" value="CheY-like_superfamily"/>
</dbReference>
<dbReference type="InterPro" id="IPR036097">
    <property type="entry name" value="HisK_dim/P_sf"/>
</dbReference>
<keyword evidence="11" id="KW-0547">Nucleotide-binding</keyword>
<dbReference type="CDD" id="cd00082">
    <property type="entry name" value="HisKA"/>
    <property type="match status" value="2"/>
</dbReference>
<dbReference type="SUPFAM" id="SSF55781">
    <property type="entry name" value="GAF domain-like"/>
    <property type="match status" value="1"/>
</dbReference>
<evidence type="ECO:0000256" key="4">
    <source>
        <dbReference type="ARBA" id="ARBA00022679"/>
    </source>
</evidence>
<dbReference type="InterPro" id="IPR036890">
    <property type="entry name" value="HATPase_C_sf"/>
</dbReference>
<evidence type="ECO:0000256" key="2">
    <source>
        <dbReference type="ARBA" id="ARBA00012438"/>
    </source>
</evidence>
<dbReference type="Pfam" id="PF08447">
    <property type="entry name" value="PAS_3"/>
    <property type="match status" value="1"/>
</dbReference>
<proteinExistence type="predicted"/>
<sequence>MDHTTLSVDFLRGKGELASLMRAFDWSRTAIGPAHRWPQSLKTAVGIMLTSRQPIWIGWGPELIYLYNDAYKSIIGGKHPEALGKPTREVWPEIWDYMTPLLAEALTGGEGTYVESQLLIMERNGYPEETHYTFSYSPIPDDTGGVGGMICANTDDTQRVIGERQLAFLSALSARTGTARSLGEVYHGVTVAVAENGRDLPFALFYVAGPEGFTLAAHSGMAPDHPSLAPDTWPLDKALADQTGQVVDLSAFAAMPTGDWSRAPSQAAVLPIAGSGEASGGVWVVGLNPFRLYDEGYRNCLHLAAGQIAAALTHVHTLEAERKRAEALAELDRAKTAFFSNISHEFRTPLTLLLGPVEDALADAATIPANRVRMEVAHRNALRLLKLVNSLLDFARIEAGRVTAAYVPTDLAAFTAELASGFRSMMDKAGLDYVVDCPPLGDTAFVDRDMWEKIVLNLLSNAFKYTLEGRVGVLLHQDGDHAVLRVSDTGVGMADSDLPHVFERFHRIEGAAGRTHEGSGIGLALVQELVRLHGGDVAVESVSGKGSTFTVRLPLGRGHLSDAQIGTTPEARDHDARRETFMDDAISAIRPHAPPESLVPESMVSESMVPEPMVPGTRIVLADDNADMRGYVERLLSAHHAVEAVADGEAAWAAIRRDPPALVLTDVMMPRLDGFGLLARLRADEATQHIPVVMLSARAGEEARVEGLDAGVDDYLIKPFSARELLARVNSQLKMVALRQEGERRVTRVLESLEDGVVVLQGDWRVTYLNQAARTTFAQEGLDPDGVEGRSYWDAFGDVRGTVIGDHLEATMYRRTTEVFEAFYPRWSRWFNVRVFPVEDGGLTIYFQEITAEKTAHAALRDSEERWRGLTETMPQLVWMTAADGPCIFLNAQWTTYTGQPLDDLRGYRWLDCLHPDDRSGTQTAWTRAVAGAHQFDTEFRIRRADGVYRWFKTRGVPVRDEAGAVGRWYGTCTDIQDTVEAREKAEAANIAKSEFLANMSHEIRTPLNAIVGLTSIMLQYRTDPDRQGKYLLTMKDSAEALMELINDVLDFAKIEADRLELYYGDCHLHQVLAECLSVISVKAQEKGLEVTLTDDFEPGTVFHADGLRVRQIVTNLLSNAVKFTAEGAISLHLGGVPQGDGTTRVRIAVRDTGIGIAPDKIEHIFDKFTQEDSSITRKFGGTGLGLAISRRLAEAMGGRIQVESVAGEGALFTLELPMRRVQAPTTAGAPCPPDGEACPQKARILLVEDYPPNILVATTLLRSLGYTVEVAENGEAAVVAWEEGHFDLILMDIQMPDIDGFEATYRIRRREKALGRDRCPIIVMTAHALNGYREKCLAADMDDYVAKPFSLEDLSLKLSDILSARTGGGPDAS</sequence>
<dbReference type="SMART" id="SM00387">
    <property type="entry name" value="HATPase_c"/>
    <property type="match status" value="2"/>
</dbReference>
<dbReference type="Gene3D" id="1.10.287.130">
    <property type="match status" value="2"/>
</dbReference>
<feature type="domain" description="PAS" evidence="9">
    <location>
        <begin position="863"/>
        <end position="933"/>
    </location>
</feature>
<keyword evidence="11" id="KW-0067">ATP-binding</keyword>
<dbReference type="Pfam" id="PF02518">
    <property type="entry name" value="HATPase_c"/>
    <property type="match status" value="2"/>
</dbReference>
<dbReference type="Pfam" id="PF00512">
    <property type="entry name" value="HisKA"/>
    <property type="match status" value="2"/>
</dbReference>
<dbReference type="GO" id="GO:0005524">
    <property type="term" value="F:ATP binding"/>
    <property type="evidence" value="ECO:0007669"/>
    <property type="project" value="UniProtKB-KW"/>
</dbReference>
<feature type="modified residue" description="4-aspartylphosphate" evidence="6">
    <location>
        <position position="1293"/>
    </location>
</feature>
<dbReference type="RefSeq" id="WP_272748566.1">
    <property type="nucleotide sequence ID" value="NZ_JAQQKX010000010.1"/>
</dbReference>
<feature type="domain" description="PAC" evidence="10">
    <location>
        <begin position="936"/>
        <end position="988"/>
    </location>
</feature>
<feature type="domain" description="Response regulatory" evidence="8">
    <location>
        <begin position="1244"/>
        <end position="1363"/>
    </location>
</feature>
<gene>
    <name evidence="11" type="ORF">PQU92_12550</name>
</gene>
<dbReference type="PRINTS" id="PR00344">
    <property type="entry name" value="BCTRLSENSOR"/>
</dbReference>
<dbReference type="CDD" id="cd17546">
    <property type="entry name" value="REC_hyHK_CKI1_RcsC-like"/>
    <property type="match status" value="1"/>
</dbReference>
<feature type="domain" description="Histidine kinase" evidence="7">
    <location>
        <begin position="341"/>
        <end position="557"/>
    </location>
</feature>
<dbReference type="InterPro" id="IPR004358">
    <property type="entry name" value="Sig_transdc_His_kin-like_C"/>
</dbReference>
<dbReference type="SMART" id="SM00086">
    <property type="entry name" value="PAC"/>
    <property type="match status" value="2"/>
</dbReference>
<dbReference type="SUPFAM" id="SSF55874">
    <property type="entry name" value="ATPase domain of HSP90 chaperone/DNA topoisomerase II/histidine kinase"/>
    <property type="match status" value="2"/>
</dbReference>
<dbReference type="InterPro" id="IPR003661">
    <property type="entry name" value="HisK_dim/P_dom"/>
</dbReference>
<keyword evidence="4" id="KW-0808">Transferase</keyword>
<evidence type="ECO:0000259" key="8">
    <source>
        <dbReference type="PROSITE" id="PS50110"/>
    </source>
</evidence>
<evidence type="ECO:0000259" key="10">
    <source>
        <dbReference type="PROSITE" id="PS50113"/>
    </source>
</evidence>
<dbReference type="Pfam" id="PF08448">
    <property type="entry name" value="PAS_4"/>
    <property type="match status" value="2"/>
</dbReference>
<name>A0ABT5HVZ6_9CAUL</name>
<keyword evidence="5" id="KW-0418">Kinase</keyword>
<reference evidence="11 12" key="1">
    <citation type="submission" date="2023-01" db="EMBL/GenBank/DDBJ databases">
        <title>Novel species of the genus Asticcacaulis isolated from rivers.</title>
        <authorList>
            <person name="Lu H."/>
        </authorList>
    </citation>
    <scope>NUCLEOTIDE SEQUENCE [LARGE SCALE GENOMIC DNA]</scope>
    <source>
        <strain evidence="11 12">BYS171W</strain>
    </source>
</reference>
<feature type="modified residue" description="4-aspartylphosphate" evidence="6">
    <location>
        <position position="666"/>
    </location>
</feature>
<dbReference type="PROSITE" id="PS50113">
    <property type="entry name" value="PAC"/>
    <property type="match status" value="1"/>
</dbReference>
<dbReference type="Gene3D" id="3.30.450.20">
    <property type="entry name" value="PAS domain"/>
    <property type="match status" value="3"/>
</dbReference>
<dbReference type="InterPro" id="IPR000014">
    <property type="entry name" value="PAS"/>
</dbReference>
<dbReference type="PANTHER" id="PTHR43047">
    <property type="entry name" value="TWO-COMPONENT HISTIDINE PROTEIN KINASE"/>
    <property type="match status" value="1"/>
</dbReference>
<dbReference type="SMART" id="SM00448">
    <property type="entry name" value="REC"/>
    <property type="match status" value="2"/>
</dbReference>
<evidence type="ECO:0000256" key="5">
    <source>
        <dbReference type="ARBA" id="ARBA00022777"/>
    </source>
</evidence>
<feature type="domain" description="Histidine kinase" evidence="7">
    <location>
        <begin position="999"/>
        <end position="1221"/>
    </location>
</feature>
<dbReference type="InterPro" id="IPR005467">
    <property type="entry name" value="His_kinase_dom"/>
</dbReference>
<dbReference type="Pfam" id="PF00072">
    <property type="entry name" value="Response_reg"/>
    <property type="match status" value="2"/>
</dbReference>
<dbReference type="SUPFAM" id="SSF55785">
    <property type="entry name" value="PYP-like sensor domain (PAS domain)"/>
    <property type="match status" value="3"/>
</dbReference>
<dbReference type="SUPFAM" id="SSF47384">
    <property type="entry name" value="Homodimeric domain of signal transducing histidine kinase"/>
    <property type="match status" value="2"/>
</dbReference>
<dbReference type="PROSITE" id="PS50109">
    <property type="entry name" value="HIS_KIN"/>
    <property type="match status" value="2"/>
</dbReference>
<accession>A0ABT5HVZ6</accession>
<dbReference type="InterPro" id="IPR001610">
    <property type="entry name" value="PAC"/>
</dbReference>
<evidence type="ECO:0000256" key="1">
    <source>
        <dbReference type="ARBA" id="ARBA00000085"/>
    </source>
</evidence>
<dbReference type="InterPro" id="IPR003594">
    <property type="entry name" value="HATPase_dom"/>
</dbReference>
<feature type="domain" description="Response regulatory" evidence="8">
    <location>
        <begin position="618"/>
        <end position="733"/>
    </location>
</feature>
<dbReference type="CDD" id="cd16922">
    <property type="entry name" value="HATPase_EvgS-ArcB-TorS-like"/>
    <property type="match status" value="2"/>
</dbReference>
<evidence type="ECO:0000256" key="3">
    <source>
        <dbReference type="ARBA" id="ARBA00022553"/>
    </source>
</evidence>
<dbReference type="Gene3D" id="3.40.50.2300">
    <property type="match status" value="2"/>
</dbReference>
<dbReference type="SUPFAM" id="SSF52172">
    <property type="entry name" value="CheY-like"/>
    <property type="match status" value="2"/>
</dbReference>
<dbReference type="EC" id="2.7.13.3" evidence="2"/>
<dbReference type="EMBL" id="JAQQKX010000010">
    <property type="protein sequence ID" value="MDC7684112.1"/>
    <property type="molecule type" value="Genomic_DNA"/>
</dbReference>
<organism evidence="11 12">
    <name type="scientific">Asticcacaulis aquaticus</name>
    <dbReference type="NCBI Taxonomy" id="2984212"/>
    <lineage>
        <taxon>Bacteria</taxon>
        <taxon>Pseudomonadati</taxon>
        <taxon>Pseudomonadota</taxon>
        <taxon>Alphaproteobacteria</taxon>
        <taxon>Caulobacterales</taxon>
        <taxon>Caulobacteraceae</taxon>
        <taxon>Asticcacaulis</taxon>
    </lineage>
</organism>
<keyword evidence="3 6" id="KW-0597">Phosphoprotein</keyword>